<comment type="caution">
    <text evidence="1">The sequence shown here is derived from an EMBL/GenBank/DDBJ whole genome shotgun (WGS) entry which is preliminary data.</text>
</comment>
<evidence type="ECO:0000313" key="2">
    <source>
        <dbReference type="Proteomes" id="UP000604046"/>
    </source>
</evidence>
<sequence length="432" mass="46366">MVLERIPAPQSDRSAGRRGEMDLTIVPSQLQDSSLGYYMSVGGQVSLHELLNFTGGLQHLIPPTISLENSVGVSFLLRGNGKLDVGVKSALKTQLNCRYFTEWASEVMGVMKELCDSKHEIGVQFQITQNKLDRDLTRITYNNFVWSLNDLPTCPPGAWVDETCDTDSDCQGDPKYGHKGYGFCKSINGLLQTTQGCLGTCIPLKKAGERCDSFTASEIWKQLHPWLEADNLCESQDCLCGTCTDDSHKLAIGEGCSKNADCKSGYCLSENWHGTTAGCLGKCAGQVDAGGDCSASAAGIWGLPWEDAGAMCSSGTCICDTCTGYDRKASEGSPCASDDDCFSGGHCEKGHRVRAALLNLGCGGVCRRKAPEGSSCHNDASCISGECTCGTCGDSNGRVGSGNWCRKNRHCKSDQCGSWWHVCTACNCYCRP</sequence>
<organism evidence="1 2">
    <name type="scientific">Symbiodinium natans</name>
    <dbReference type="NCBI Taxonomy" id="878477"/>
    <lineage>
        <taxon>Eukaryota</taxon>
        <taxon>Sar</taxon>
        <taxon>Alveolata</taxon>
        <taxon>Dinophyceae</taxon>
        <taxon>Suessiales</taxon>
        <taxon>Symbiodiniaceae</taxon>
        <taxon>Symbiodinium</taxon>
    </lineage>
</organism>
<protein>
    <submittedName>
        <fullName evidence="1">Uncharacterized protein</fullName>
    </submittedName>
</protein>
<reference evidence="1" key="1">
    <citation type="submission" date="2021-02" db="EMBL/GenBank/DDBJ databases">
        <authorList>
            <person name="Dougan E. K."/>
            <person name="Rhodes N."/>
            <person name="Thang M."/>
            <person name="Chan C."/>
        </authorList>
    </citation>
    <scope>NUCLEOTIDE SEQUENCE</scope>
</reference>
<accession>A0A812K034</accession>
<gene>
    <name evidence="1" type="ORF">SNAT2548_LOCUS7243</name>
</gene>
<proteinExistence type="predicted"/>
<dbReference type="AlphaFoldDB" id="A0A812K034"/>
<dbReference type="EMBL" id="CAJNDS010000502">
    <property type="protein sequence ID" value="CAE7212787.1"/>
    <property type="molecule type" value="Genomic_DNA"/>
</dbReference>
<keyword evidence="2" id="KW-1185">Reference proteome</keyword>
<name>A0A812K034_9DINO</name>
<dbReference type="Proteomes" id="UP000604046">
    <property type="component" value="Unassembled WGS sequence"/>
</dbReference>
<evidence type="ECO:0000313" key="1">
    <source>
        <dbReference type="EMBL" id="CAE7212787.1"/>
    </source>
</evidence>